<gene>
    <name evidence="9" type="ORF">FCALED_LOCUS5042</name>
</gene>
<keyword evidence="6" id="KW-0378">Hydrolase</keyword>
<evidence type="ECO:0000256" key="6">
    <source>
        <dbReference type="ARBA" id="ARBA00022801"/>
    </source>
</evidence>
<dbReference type="GO" id="GO:0000287">
    <property type="term" value="F:magnesium ion binding"/>
    <property type="evidence" value="ECO:0007669"/>
    <property type="project" value="InterPro"/>
</dbReference>
<evidence type="ECO:0000256" key="2">
    <source>
        <dbReference type="ARBA" id="ARBA00008389"/>
    </source>
</evidence>
<protein>
    <recommendedName>
        <fullName evidence="3">5'-nucleotidase</fullName>
        <ecNumber evidence="3">3.1.3.5</ecNumber>
    </recommendedName>
</protein>
<dbReference type="GO" id="GO:0009117">
    <property type="term" value="P:nucleotide metabolic process"/>
    <property type="evidence" value="ECO:0007669"/>
    <property type="project" value="UniProtKB-KW"/>
</dbReference>
<dbReference type="SFLD" id="SFLDS00003">
    <property type="entry name" value="Haloacid_Dehalogenase"/>
    <property type="match status" value="1"/>
</dbReference>
<dbReference type="Gene3D" id="1.10.150.340">
    <property type="entry name" value="Pyrimidine 5'-nucleotidase (UMPH-1), N-terminal domain"/>
    <property type="match status" value="1"/>
</dbReference>
<dbReference type="PANTHER" id="PTHR13045">
    <property type="entry name" value="5'-NUCLEOTIDASE"/>
    <property type="match status" value="1"/>
</dbReference>
<evidence type="ECO:0000256" key="3">
    <source>
        <dbReference type="ARBA" id="ARBA00012643"/>
    </source>
</evidence>
<keyword evidence="8" id="KW-0546">Nucleotide metabolism</keyword>
<comment type="caution">
    <text evidence="9">The sequence shown here is derived from an EMBL/GenBank/DDBJ whole genome shotgun (WGS) entry which is preliminary data.</text>
</comment>
<dbReference type="GO" id="GO:0005737">
    <property type="term" value="C:cytoplasm"/>
    <property type="evidence" value="ECO:0007669"/>
    <property type="project" value="InterPro"/>
</dbReference>
<evidence type="ECO:0000313" key="10">
    <source>
        <dbReference type="Proteomes" id="UP000789570"/>
    </source>
</evidence>
<dbReference type="GO" id="GO:0008253">
    <property type="term" value="F:5'-nucleotidase activity"/>
    <property type="evidence" value="ECO:0007669"/>
    <property type="project" value="UniProtKB-EC"/>
</dbReference>
<evidence type="ECO:0000313" key="9">
    <source>
        <dbReference type="EMBL" id="CAG8528152.1"/>
    </source>
</evidence>
<dbReference type="PANTHER" id="PTHR13045:SF0">
    <property type="entry name" value="7-METHYLGUANOSINE PHOSPHATE-SPECIFIC 5'-NUCLEOTIDASE"/>
    <property type="match status" value="1"/>
</dbReference>
<dbReference type="InterPro" id="IPR036412">
    <property type="entry name" value="HAD-like_sf"/>
</dbReference>
<sequence length="303" mass="34945">MLAPSETQLLDIIQKIAIVSNVEVTAKKVDKILLDGLNNLHIICDFDATMTRYYKNKDRKERNPGSHLILSSSSRLTDEFKEETKLLLEKYYPIEINPKLTKEQKIPYMVEWWNKAHELLIKQQINIDDFATMVDETPVEMRSGLKELIDKCKEKKVPFLIFSAGIGNVIEQVLIRKNLYHRENMHIVSNQMKFNLETGICDDFTEPTIHIFNKSEIAVKHSPYHTTIENRRNVILLGDSIGDLHMADGIEHDVCLTIGFLNHDVDNLLKSYLENFDVVVIDDGPMDVVNIILQEIDISEKKI</sequence>
<reference evidence="9" key="1">
    <citation type="submission" date="2021-06" db="EMBL/GenBank/DDBJ databases">
        <authorList>
            <person name="Kallberg Y."/>
            <person name="Tangrot J."/>
            <person name="Rosling A."/>
        </authorList>
    </citation>
    <scope>NUCLEOTIDE SEQUENCE</scope>
    <source>
        <strain evidence="9">UK204</strain>
    </source>
</reference>
<evidence type="ECO:0000256" key="1">
    <source>
        <dbReference type="ARBA" id="ARBA00000815"/>
    </source>
</evidence>
<dbReference type="InterPro" id="IPR006434">
    <property type="entry name" value="Pyrimidine_nucleotidase_eu"/>
</dbReference>
<dbReference type="InterPro" id="IPR023214">
    <property type="entry name" value="HAD_sf"/>
</dbReference>
<name>A0A9N9AGV7_9GLOM</name>
<evidence type="ECO:0000256" key="7">
    <source>
        <dbReference type="ARBA" id="ARBA00022842"/>
    </source>
</evidence>
<keyword evidence="4" id="KW-0479">Metal-binding</keyword>
<keyword evidence="10" id="KW-1185">Reference proteome</keyword>
<comment type="catalytic activity">
    <reaction evidence="1">
        <text>a ribonucleoside 5'-phosphate + H2O = a ribonucleoside + phosphate</text>
        <dbReference type="Rhea" id="RHEA:12484"/>
        <dbReference type="ChEBI" id="CHEBI:15377"/>
        <dbReference type="ChEBI" id="CHEBI:18254"/>
        <dbReference type="ChEBI" id="CHEBI:43474"/>
        <dbReference type="ChEBI" id="CHEBI:58043"/>
        <dbReference type="EC" id="3.1.3.5"/>
    </reaction>
</comment>
<dbReference type="GO" id="GO:0000166">
    <property type="term" value="F:nucleotide binding"/>
    <property type="evidence" value="ECO:0007669"/>
    <property type="project" value="UniProtKB-KW"/>
</dbReference>
<keyword evidence="5" id="KW-0547">Nucleotide-binding</keyword>
<evidence type="ECO:0000256" key="5">
    <source>
        <dbReference type="ARBA" id="ARBA00022741"/>
    </source>
</evidence>
<accession>A0A9N9AGV7</accession>
<comment type="similarity">
    <text evidence="2">Belongs to the pyrimidine 5'-nucleotidase family.</text>
</comment>
<organism evidence="9 10">
    <name type="scientific">Funneliformis caledonium</name>
    <dbReference type="NCBI Taxonomy" id="1117310"/>
    <lineage>
        <taxon>Eukaryota</taxon>
        <taxon>Fungi</taxon>
        <taxon>Fungi incertae sedis</taxon>
        <taxon>Mucoromycota</taxon>
        <taxon>Glomeromycotina</taxon>
        <taxon>Glomeromycetes</taxon>
        <taxon>Glomerales</taxon>
        <taxon>Glomeraceae</taxon>
        <taxon>Funneliformis</taxon>
    </lineage>
</organism>
<keyword evidence="7" id="KW-0460">Magnesium</keyword>
<dbReference type="Gene3D" id="3.40.50.1000">
    <property type="entry name" value="HAD superfamily/HAD-like"/>
    <property type="match status" value="1"/>
</dbReference>
<dbReference type="OrthoDB" id="10014216at2759"/>
<dbReference type="Proteomes" id="UP000789570">
    <property type="component" value="Unassembled WGS sequence"/>
</dbReference>
<dbReference type="Pfam" id="PF05822">
    <property type="entry name" value="UMPH-1"/>
    <property type="match status" value="1"/>
</dbReference>
<evidence type="ECO:0000256" key="8">
    <source>
        <dbReference type="ARBA" id="ARBA00023080"/>
    </source>
</evidence>
<dbReference type="FunFam" id="1.10.150.340:FF:000001">
    <property type="entry name" value="Cytosolic 5-nucleotidase 3-like"/>
    <property type="match status" value="1"/>
</dbReference>
<dbReference type="EC" id="3.1.3.5" evidence="3"/>
<dbReference type="SFLD" id="SFLDG01128">
    <property type="entry name" value="C1.4:_5'-Nucleotidase_Like"/>
    <property type="match status" value="1"/>
</dbReference>
<evidence type="ECO:0000256" key="4">
    <source>
        <dbReference type="ARBA" id="ARBA00022723"/>
    </source>
</evidence>
<dbReference type="NCBIfam" id="TIGR01544">
    <property type="entry name" value="HAD-SF-IE"/>
    <property type="match status" value="1"/>
</dbReference>
<dbReference type="EMBL" id="CAJVPQ010001032">
    <property type="protein sequence ID" value="CAG8528152.1"/>
    <property type="molecule type" value="Genomic_DNA"/>
</dbReference>
<proteinExistence type="inferred from homology"/>
<dbReference type="SUPFAM" id="SSF56784">
    <property type="entry name" value="HAD-like"/>
    <property type="match status" value="1"/>
</dbReference>
<dbReference type="AlphaFoldDB" id="A0A9N9AGV7"/>